<dbReference type="InterPro" id="IPR018247">
    <property type="entry name" value="EF_Hand_1_Ca_BS"/>
</dbReference>
<feature type="domain" description="EF-hand" evidence="5">
    <location>
        <begin position="57"/>
        <end position="92"/>
    </location>
</feature>
<dbReference type="Gene3D" id="1.10.238.10">
    <property type="entry name" value="EF-hand"/>
    <property type="match status" value="2"/>
</dbReference>
<feature type="domain" description="EF-hand" evidence="5">
    <location>
        <begin position="130"/>
        <end position="165"/>
    </location>
</feature>
<name>A0A3S3PZN9_9MAGN</name>
<dbReference type="CDD" id="cd00051">
    <property type="entry name" value="EFh"/>
    <property type="match status" value="1"/>
</dbReference>
<evidence type="ECO:0000259" key="5">
    <source>
        <dbReference type="PROSITE" id="PS50222"/>
    </source>
</evidence>
<organism evidence="6 7">
    <name type="scientific">Cinnamomum micranthum f. kanehirae</name>
    <dbReference type="NCBI Taxonomy" id="337451"/>
    <lineage>
        <taxon>Eukaryota</taxon>
        <taxon>Viridiplantae</taxon>
        <taxon>Streptophyta</taxon>
        <taxon>Embryophyta</taxon>
        <taxon>Tracheophyta</taxon>
        <taxon>Spermatophyta</taxon>
        <taxon>Magnoliopsida</taxon>
        <taxon>Magnoliidae</taxon>
        <taxon>Laurales</taxon>
        <taxon>Lauraceae</taxon>
        <taxon>Cinnamomum</taxon>
    </lineage>
</organism>
<dbReference type="PROSITE" id="PS00018">
    <property type="entry name" value="EF_HAND_1"/>
    <property type="match status" value="4"/>
</dbReference>
<sequence length="200" mass="21788">MGRNFFNLRKKKKPSKTSSKSSSSSLSDPSVSSSSSPRSPLPSSPLPSSSSHAYRIQDSNDLHLVFNKYDANGDGKISSSELESMLKCLGHLGSTEEVEAMMSAADLDGDGFISLEEFMSVNTTETDSNKCLEDLRNAFTLYDRDKNGLISAEELHHVLRSMGDQASLADCKSMIKGIDRNGDGAVNFEEFVQMMTRSPA</sequence>
<proteinExistence type="predicted"/>
<dbReference type="PANTHER" id="PTHR10891">
    <property type="entry name" value="EF-HAND CALCIUM-BINDING DOMAIN CONTAINING PROTEIN"/>
    <property type="match status" value="1"/>
</dbReference>
<dbReference type="OrthoDB" id="26525at2759"/>
<evidence type="ECO:0000256" key="2">
    <source>
        <dbReference type="ARBA" id="ARBA00022737"/>
    </source>
</evidence>
<gene>
    <name evidence="6" type="ORF">CKAN_00501100</name>
</gene>
<dbReference type="InterPro" id="IPR039647">
    <property type="entry name" value="EF_hand_pair_protein_CML-like"/>
</dbReference>
<feature type="compositionally biased region" description="Low complexity" evidence="4">
    <location>
        <begin position="16"/>
        <end position="38"/>
    </location>
</feature>
<comment type="caution">
    <text evidence="6">The sequence shown here is derived from an EMBL/GenBank/DDBJ whole genome shotgun (WGS) entry which is preliminary data.</text>
</comment>
<dbReference type="STRING" id="337451.A0A3S3PZN9"/>
<dbReference type="GO" id="GO:0005509">
    <property type="term" value="F:calcium ion binding"/>
    <property type="evidence" value="ECO:0007669"/>
    <property type="project" value="InterPro"/>
</dbReference>
<dbReference type="EMBL" id="QPKB01000002">
    <property type="protein sequence ID" value="RWR76563.1"/>
    <property type="molecule type" value="Genomic_DNA"/>
</dbReference>
<keyword evidence="3" id="KW-0106">Calcium</keyword>
<dbReference type="Proteomes" id="UP000283530">
    <property type="component" value="Unassembled WGS sequence"/>
</dbReference>
<keyword evidence="1" id="KW-0479">Metal-binding</keyword>
<evidence type="ECO:0000313" key="6">
    <source>
        <dbReference type="EMBL" id="RWR76563.1"/>
    </source>
</evidence>
<dbReference type="SUPFAM" id="SSF47473">
    <property type="entry name" value="EF-hand"/>
    <property type="match status" value="1"/>
</dbReference>
<evidence type="ECO:0000256" key="3">
    <source>
        <dbReference type="ARBA" id="ARBA00022837"/>
    </source>
</evidence>
<feature type="domain" description="EF-hand" evidence="5">
    <location>
        <begin position="166"/>
        <end position="200"/>
    </location>
</feature>
<keyword evidence="7" id="KW-1185">Reference proteome</keyword>
<protein>
    <submittedName>
        <fullName evidence="6">Putative calcium-binding protein CML25</fullName>
    </submittedName>
</protein>
<feature type="region of interest" description="Disordered" evidence="4">
    <location>
        <begin position="1"/>
        <end position="53"/>
    </location>
</feature>
<evidence type="ECO:0000313" key="7">
    <source>
        <dbReference type="Proteomes" id="UP000283530"/>
    </source>
</evidence>
<reference evidence="6 7" key="1">
    <citation type="journal article" date="2019" name="Nat. Plants">
        <title>Stout camphor tree genome fills gaps in understanding of flowering plant genome evolution.</title>
        <authorList>
            <person name="Chaw S.M."/>
            <person name="Liu Y.C."/>
            <person name="Wu Y.W."/>
            <person name="Wang H.Y."/>
            <person name="Lin C.I."/>
            <person name="Wu C.S."/>
            <person name="Ke H.M."/>
            <person name="Chang L.Y."/>
            <person name="Hsu C.Y."/>
            <person name="Yang H.T."/>
            <person name="Sudianto E."/>
            <person name="Hsu M.H."/>
            <person name="Wu K.P."/>
            <person name="Wang L.N."/>
            <person name="Leebens-Mack J.H."/>
            <person name="Tsai I.J."/>
        </authorList>
    </citation>
    <scope>NUCLEOTIDE SEQUENCE [LARGE SCALE GENOMIC DNA]</scope>
    <source>
        <strain evidence="7">cv. Chaw 1501</strain>
        <tissue evidence="6">Young leaves</tissue>
    </source>
</reference>
<dbReference type="FunFam" id="1.10.238.10:FF:000003">
    <property type="entry name" value="Calmodulin A"/>
    <property type="match status" value="1"/>
</dbReference>
<dbReference type="AlphaFoldDB" id="A0A3S3PZN9"/>
<evidence type="ECO:0000256" key="1">
    <source>
        <dbReference type="ARBA" id="ARBA00022723"/>
    </source>
</evidence>
<feature type="domain" description="EF-hand" evidence="5">
    <location>
        <begin position="93"/>
        <end position="128"/>
    </location>
</feature>
<dbReference type="InterPro" id="IPR002048">
    <property type="entry name" value="EF_hand_dom"/>
</dbReference>
<evidence type="ECO:0000256" key="4">
    <source>
        <dbReference type="SAM" id="MobiDB-lite"/>
    </source>
</evidence>
<dbReference type="Pfam" id="PF13499">
    <property type="entry name" value="EF-hand_7"/>
    <property type="match status" value="2"/>
</dbReference>
<dbReference type="InterPro" id="IPR011992">
    <property type="entry name" value="EF-hand-dom_pair"/>
</dbReference>
<dbReference type="PROSITE" id="PS50222">
    <property type="entry name" value="EF_HAND_2"/>
    <property type="match status" value="4"/>
</dbReference>
<dbReference type="SMART" id="SM00054">
    <property type="entry name" value="EFh"/>
    <property type="match status" value="4"/>
</dbReference>
<keyword evidence="2" id="KW-0677">Repeat</keyword>
<accession>A0A3S3PZN9</accession>